<organism evidence="2 3">
    <name type="scientific">Mytilus coruscus</name>
    <name type="common">Sea mussel</name>
    <dbReference type="NCBI Taxonomy" id="42192"/>
    <lineage>
        <taxon>Eukaryota</taxon>
        <taxon>Metazoa</taxon>
        <taxon>Spiralia</taxon>
        <taxon>Lophotrochozoa</taxon>
        <taxon>Mollusca</taxon>
        <taxon>Bivalvia</taxon>
        <taxon>Autobranchia</taxon>
        <taxon>Pteriomorphia</taxon>
        <taxon>Mytilida</taxon>
        <taxon>Mytiloidea</taxon>
        <taxon>Mytilidae</taxon>
        <taxon>Mytilinae</taxon>
        <taxon>Mytilus</taxon>
    </lineage>
</organism>
<keyword evidence="3" id="KW-1185">Reference proteome</keyword>
<evidence type="ECO:0000256" key="1">
    <source>
        <dbReference type="SAM" id="MobiDB-lite"/>
    </source>
</evidence>
<feature type="region of interest" description="Disordered" evidence="1">
    <location>
        <begin position="74"/>
        <end position="177"/>
    </location>
</feature>
<feature type="compositionally biased region" description="Acidic residues" evidence="1">
    <location>
        <begin position="132"/>
        <end position="146"/>
    </location>
</feature>
<accession>A0A6J8CP04</accession>
<dbReference type="Proteomes" id="UP000507470">
    <property type="component" value="Unassembled WGS sequence"/>
</dbReference>
<protein>
    <submittedName>
        <fullName evidence="2">Uncharacterized protein</fullName>
    </submittedName>
</protein>
<gene>
    <name evidence="2" type="ORF">MCOR_32134</name>
</gene>
<sequence length="177" mass="19684">MSGGRGMVVPLKKNCVSGCSDNRTIKPPTSSLMWKKEVGEEQSLHVFQKSGNSYELTLTDKDALDLIVDTGFKVNDSNFKPRSYFSQNDINANNSKNETNSDIPEHETNTEHQENDGMNENEAGRRHADGANDGDDNMEQSDDDDDNTAKSDPGDDDTIEESDADDDAKDEQFDEKR</sequence>
<evidence type="ECO:0000313" key="3">
    <source>
        <dbReference type="Proteomes" id="UP000507470"/>
    </source>
</evidence>
<feature type="compositionally biased region" description="Acidic residues" evidence="1">
    <location>
        <begin position="154"/>
        <end position="169"/>
    </location>
</feature>
<feature type="compositionally biased region" description="Basic and acidic residues" evidence="1">
    <location>
        <begin position="103"/>
        <end position="115"/>
    </location>
</feature>
<evidence type="ECO:0000313" key="2">
    <source>
        <dbReference type="EMBL" id="CAC5397715.1"/>
    </source>
</evidence>
<name>A0A6J8CP04_MYTCO</name>
<dbReference type="AlphaFoldDB" id="A0A6J8CP04"/>
<proteinExistence type="predicted"/>
<dbReference type="EMBL" id="CACVKT020005759">
    <property type="protein sequence ID" value="CAC5397715.1"/>
    <property type="molecule type" value="Genomic_DNA"/>
</dbReference>
<feature type="compositionally biased region" description="Polar residues" evidence="1">
    <location>
        <begin position="75"/>
        <end position="102"/>
    </location>
</feature>
<reference evidence="2 3" key="1">
    <citation type="submission" date="2020-06" db="EMBL/GenBank/DDBJ databases">
        <authorList>
            <person name="Li R."/>
            <person name="Bekaert M."/>
        </authorList>
    </citation>
    <scope>NUCLEOTIDE SEQUENCE [LARGE SCALE GENOMIC DNA]</scope>
    <source>
        <strain evidence="3">wild</strain>
    </source>
</reference>